<dbReference type="PANTHER" id="PTHR24126:SF14">
    <property type="entry name" value="ANK_REP_REGION DOMAIN-CONTAINING PROTEIN"/>
    <property type="match status" value="1"/>
</dbReference>
<dbReference type="GO" id="GO:0008270">
    <property type="term" value="F:zinc ion binding"/>
    <property type="evidence" value="ECO:0007669"/>
    <property type="project" value="UniProtKB-KW"/>
</dbReference>
<dbReference type="SUPFAM" id="SSF48403">
    <property type="entry name" value="Ankyrin repeat"/>
    <property type="match status" value="4"/>
</dbReference>
<feature type="compositionally biased region" description="Basic and acidic residues" evidence="9">
    <location>
        <begin position="536"/>
        <end position="545"/>
    </location>
</feature>
<evidence type="ECO:0000256" key="1">
    <source>
        <dbReference type="ARBA" id="ARBA00022723"/>
    </source>
</evidence>
<protein>
    <recommendedName>
        <fullName evidence="10">FYVE-type domain-containing protein</fullName>
    </recommendedName>
</protein>
<dbReference type="InterPro" id="IPR011011">
    <property type="entry name" value="Znf_FYVE_PHD"/>
</dbReference>
<keyword evidence="3 7" id="KW-0863">Zinc-finger</keyword>
<dbReference type="SUPFAM" id="SSF57903">
    <property type="entry name" value="FYVE/PHD zinc finger"/>
    <property type="match status" value="1"/>
</dbReference>
<name>A0AAV2TE18_CALDB</name>
<dbReference type="SMART" id="SM00248">
    <property type="entry name" value="ANK"/>
    <property type="match status" value="18"/>
</dbReference>
<evidence type="ECO:0000256" key="7">
    <source>
        <dbReference type="PROSITE-ProRule" id="PRU00091"/>
    </source>
</evidence>
<evidence type="ECO:0000256" key="6">
    <source>
        <dbReference type="PROSITE-ProRule" id="PRU00023"/>
    </source>
</evidence>
<evidence type="ECO:0000256" key="9">
    <source>
        <dbReference type="SAM" id="MobiDB-lite"/>
    </source>
</evidence>
<dbReference type="InterPro" id="IPR011333">
    <property type="entry name" value="SKP1/BTB/POZ_sf"/>
</dbReference>
<comment type="caution">
    <text evidence="11">The sequence shown here is derived from an EMBL/GenBank/DDBJ whole genome shotgun (WGS) entry which is preliminary data.</text>
</comment>
<dbReference type="Pfam" id="PF12796">
    <property type="entry name" value="Ank_2"/>
    <property type="match status" value="4"/>
</dbReference>
<dbReference type="Gene3D" id="1.25.40.20">
    <property type="entry name" value="Ankyrin repeat-containing domain"/>
    <property type="match status" value="6"/>
</dbReference>
<feature type="repeat" description="ANK" evidence="6">
    <location>
        <begin position="988"/>
        <end position="1021"/>
    </location>
</feature>
<keyword evidence="4" id="KW-0862">Zinc</keyword>
<dbReference type="InterPro" id="IPR000306">
    <property type="entry name" value="Znf_FYVE"/>
</dbReference>
<dbReference type="SUPFAM" id="SSF54695">
    <property type="entry name" value="POZ domain"/>
    <property type="match status" value="1"/>
</dbReference>
<feature type="region of interest" description="Disordered" evidence="9">
    <location>
        <begin position="528"/>
        <end position="603"/>
    </location>
</feature>
<dbReference type="InterPro" id="IPR002110">
    <property type="entry name" value="Ankyrin_rpt"/>
</dbReference>
<evidence type="ECO:0000256" key="8">
    <source>
        <dbReference type="SAM" id="Coils"/>
    </source>
</evidence>
<evidence type="ECO:0000256" key="3">
    <source>
        <dbReference type="ARBA" id="ARBA00022771"/>
    </source>
</evidence>
<proteinExistence type="predicted"/>
<gene>
    <name evidence="11" type="ORF">CDAUBV1_LOCUS9041</name>
</gene>
<evidence type="ECO:0000313" key="11">
    <source>
        <dbReference type="EMBL" id="CAL5134950.1"/>
    </source>
</evidence>
<dbReference type="AlphaFoldDB" id="A0AAV2TE18"/>
<dbReference type="Pfam" id="PF01363">
    <property type="entry name" value="FYVE"/>
    <property type="match status" value="1"/>
</dbReference>
<dbReference type="InterPro" id="IPR036770">
    <property type="entry name" value="Ankyrin_rpt-contain_sf"/>
</dbReference>
<dbReference type="InterPro" id="IPR017455">
    <property type="entry name" value="Znf_FYVE-rel"/>
</dbReference>
<keyword evidence="5 6" id="KW-0040">ANK repeat</keyword>
<sequence>MLNEYTDSAKKDIKRLQSRLLELQKENAILRAQLRDGCSSFYSRLVDFVESLYLCDKMSDLKIKTPKKDYPGHRFVFDARGGVWDYSVQGGVEFIEIVGEDQDICEALISWAYRDELDSDCDASFLCKLMQLAKHHELFELLQRCESALIPLATKDNCIELYAAAYAANSSQLLERCFSLLSFIWPSVSKSQLCSLSAPVLCSILEKQTRFPLHSAIRLGRCDAAKSLMEQNLTKIRTLVNSTDESGLSPLYLALQRDQTELAEQLVRAGADCNLPVGSSDQKLPMGHYALLNGEYKTVSFLVDHEYQVDFIPLSTGNTLLHIIAMASSNDVGHLEVVKLTQLLLNKGANLDAKDKDGNTPVHLAILSKNVSIFELFMKYRERFNLDAPNNVGVPPLWLALVSDFSDIPASGFDAKTSAVGKFSKTLVEAGANVNYRFQPQETGGFTIQPDPSPKTGDTLLSACCRCRMESAALFLLEQNGCSVLSESTVTTGETVYHLAMESKLSTLGIRLATSYRVDPNQLRLLEVDCPSNKGPKPEQKEHVASPKQIANPFELFPDETTTPSCTAEPSDHFETPFDSESLSERMDPDGQGQGSNGSEVESVQQNVVSKRLLKQTPLHLAMFSGLNEVVELYLDNKTMLKADWFVLDESGESVFSLALWSRQFDLASRVLIAATRQYQQNLRSGNGFGQTSVLANFSRGIRVPSLLHRAVEHGDTEAVQFLLRHGIDVNESVGTPEPYPTLSNDGHTESSDLESRTSFLVCPLWAAVSKGKYDIAKLLISHSADINRWEVFSGTSVQVSLIHRSIYAKDVSGAIFLIANGCDVNGVPRVPELLKNTSLPACLDPFKPQLAWTPLHMAVAADLVDIVSALLQCERTKVNQQDVLGNTALHVAVKGLHNQEVSVLLRCPAVDCSVKNSEGHTAFHVAMECRNVIAAHALLARDRTLALQTDNAGRNFLHIALQKMDRAAVFFLIQAGVDMNQCVHDPNQYTPLHLAIISGVPEDIFRSLLLAGASISSRTPQKHTPLHLCVLHNRPELLRCLLENGADVNEQDAEKNTPLHLAIRTANIGCLTILLNHEQTDCCVMNIRGQLPVHLLPDHNPAVSVEMLQHLFEVCVAPQVNAKDASGNTPLLLAYQTGNVPLCIALVHAGASLGTSNVDGNTVFSLSTQRNRSPAPDHILSQILDSLMEEPKWEDGLTCVECGTKFGLTIRKHHCRHCGRLLCGPCSNFEIPIIKYGITKPVRVCETCFNFLNNPLGS</sequence>
<evidence type="ECO:0000256" key="5">
    <source>
        <dbReference type="ARBA" id="ARBA00023043"/>
    </source>
</evidence>
<dbReference type="Proteomes" id="UP001497525">
    <property type="component" value="Unassembled WGS sequence"/>
</dbReference>
<evidence type="ECO:0000313" key="12">
    <source>
        <dbReference type="Proteomes" id="UP001497525"/>
    </source>
</evidence>
<dbReference type="Gene3D" id="3.30.40.10">
    <property type="entry name" value="Zinc/RING finger domain, C3HC4 (zinc finger)"/>
    <property type="match status" value="1"/>
</dbReference>
<dbReference type="SMART" id="SM00064">
    <property type="entry name" value="FYVE"/>
    <property type="match status" value="1"/>
</dbReference>
<keyword evidence="2" id="KW-0677">Repeat</keyword>
<dbReference type="Gene3D" id="3.30.710.10">
    <property type="entry name" value="Potassium Channel Kv1.1, Chain A"/>
    <property type="match status" value="1"/>
</dbReference>
<accession>A0AAV2TE18</accession>
<keyword evidence="8" id="KW-0175">Coiled coil</keyword>
<feature type="domain" description="FYVE-type" evidence="10">
    <location>
        <begin position="1194"/>
        <end position="1254"/>
    </location>
</feature>
<feature type="repeat" description="ANK" evidence="6">
    <location>
        <begin position="316"/>
        <end position="356"/>
    </location>
</feature>
<feature type="repeat" description="ANK" evidence="6">
    <location>
        <begin position="1022"/>
        <end position="1054"/>
    </location>
</feature>
<feature type="repeat" description="ANK" evidence="6">
    <location>
        <begin position="703"/>
        <end position="731"/>
    </location>
</feature>
<dbReference type="PROSITE" id="PS50178">
    <property type="entry name" value="ZF_FYVE"/>
    <property type="match status" value="1"/>
</dbReference>
<dbReference type="PROSITE" id="PS50297">
    <property type="entry name" value="ANK_REP_REGION"/>
    <property type="match status" value="6"/>
</dbReference>
<dbReference type="PROSITE" id="PS50088">
    <property type="entry name" value="ANK_REPEAT"/>
    <property type="match status" value="6"/>
</dbReference>
<keyword evidence="1" id="KW-0479">Metal-binding</keyword>
<feature type="repeat" description="ANK" evidence="6">
    <location>
        <begin position="246"/>
        <end position="278"/>
    </location>
</feature>
<reference evidence="11" key="1">
    <citation type="submission" date="2024-06" db="EMBL/GenBank/DDBJ databases">
        <authorList>
            <person name="Liu X."/>
            <person name="Lenzi L."/>
            <person name="Haldenby T S."/>
            <person name="Uol C."/>
        </authorList>
    </citation>
    <scope>NUCLEOTIDE SEQUENCE</scope>
</reference>
<evidence type="ECO:0000256" key="2">
    <source>
        <dbReference type="ARBA" id="ARBA00022737"/>
    </source>
</evidence>
<dbReference type="PANTHER" id="PTHR24126">
    <property type="entry name" value="ANKYRIN REPEAT, PH AND SEC7 DOMAIN CONTAINING PROTEIN SECG-RELATED"/>
    <property type="match status" value="1"/>
</dbReference>
<feature type="repeat" description="ANK" evidence="6">
    <location>
        <begin position="1127"/>
        <end position="1159"/>
    </location>
</feature>
<organism evidence="11 12">
    <name type="scientific">Calicophoron daubneyi</name>
    <name type="common">Rumen fluke</name>
    <name type="synonym">Paramphistomum daubneyi</name>
    <dbReference type="NCBI Taxonomy" id="300641"/>
    <lineage>
        <taxon>Eukaryota</taxon>
        <taxon>Metazoa</taxon>
        <taxon>Spiralia</taxon>
        <taxon>Lophotrochozoa</taxon>
        <taxon>Platyhelminthes</taxon>
        <taxon>Trematoda</taxon>
        <taxon>Digenea</taxon>
        <taxon>Plagiorchiida</taxon>
        <taxon>Pronocephalata</taxon>
        <taxon>Paramphistomoidea</taxon>
        <taxon>Paramphistomidae</taxon>
        <taxon>Calicophoron</taxon>
    </lineage>
</organism>
<evidence type="ECO:0000259" key="10">
    <source>
        <dbReference type="PROSITE" id="PS50178"/>
    </source>
</evidence>
<dbReference type="EMBL" id="CAXLJL010000234">
    <property type="protein sequence ID" value="CAL5134950.1"/>
    <property type="molecule type" value="Genomic_DNA"/>
</dbReference>
<feature type="coiled-coil region" evidence="8">
    <location>
        <begin position="6"/>
        <end position="33"/>
    </location>
</feature>
<dbReference type="InterPro" id="IPR013083">
    <property type="entry name" value="Znf_RING/FYVE/PHD"/>
</dbReference>
<evidence type="ECO:0000256" key="4">
    <source>
        <dbReference type="ARBA" id="ARBA00022833"/>
    </source>
</evidence>